<dbReference type="InterPro" id="IPR000031">
    <property type="entry name" value="PurE_dom"/>
</dbReference>
<dbReference type="AlphaFoldDB" id="A0A0S8FWW3"/>
<dbReference type="SMART" id="SM01001">
    <property type="entry name" value="AIRC"/>
    <property type="match status" value="1"/>
</dbReference>
<dbReference type="SUPFAM" id="SSF52255">
    <property type="entry name" value="N5-CAIR mutase (phosphoribosylaminoimidazole carboxylase, PurE)"/>
    <property type="match status" value="1"/>
</dbReference>
<dbReference type="STRING" id="1703779.AMJ83_02485"/>
<evidence type="ECO:0000313" key="3">
    <source>
        <dbReference type="EMBL" id="KPK64586.1"/>
    </source>
</evidence>
<reference evidence="3 4" key="1">
    <citation type="journal article" date="2015" name="Microbiome">
        <title>Genomic resolution of linkages in carbon, nitrogen, and sulfur cycling among widespread estuary sediment bacteria.</title>
        <authorList>
            <person name="Baker B.J."/>
            <person name="Lazar C.S."/>
            <person name="Teske A.P."/>
            <person name="Dick G.J."/>
        </authorList>
    </citation>
    <scope>NUCLEOTIDE SEQUENCE [LARGE SCALE GENOMIC DNA]</scope>
    <source>
        <strain evidence="3">SM23_42</strain>
    </source>
</reference>
<dbReference type="PANTHER" id="PTHR43064">
    <property type="entry name" value="PHOSPHORIBOSYLAMINOIMIDAZOLE CARBOXYLASE-RELATED"/>
    <property type="match status" value="1"/>
</dbReference>
<evidence type="ECO:0000259" key="2">
    <source>
        <dbReference type="SMART" id="SM01001"/>
    </source>
</evidence>
<keyword evidence="1" id="KW-0472">Membrane</keyword>
<gene>
    <name evidence="3" type="ORF">AMJ83_02485</name>
</gene>
<dbReference type="PATRIC" id="fig|1703779.3.peg.2063"/>
<dbReference type="GO" id="GO:0006189">
    <property type="term" value="P:'de novo' IMP biosynthetic process"/>
    <property type="evidence" value="ECO:0007669"/>
    <property type="project" value="InterPro"/>
</dbReference>
<keyword evidence="1" id="KW-1133">Transmembrane helix</keyword>
<dbReference type="EMBL" id="LJUJ01000002">
    <property type="protein sequence ID" value="KPK64586.1"/>
    <property type="molecule type" value="Genomic_DNA"/>
</dbReference>
<dbReference type="PANTHER" id="PTHR43064:SF1">
    <property type="entry name" value="SLL1489 PROTEIN"/>
    <property type="match status" value="1"/>
</dbReference>
<evidence type="ECO:0000313" key="4">
    <source>
        <dbReference type="Proteomes" id="UP000051373"/>
    </source>
</evidence>
<organism evidence="3 4">
    <name type="scientific">candidate division WOR_3 bacterium SM23_42</name>
    <dbReference type="NCBI Taxonomy" id="1703779"/>
    <lineage>
        <taxon>Bacteria</taxon>
        <taxon>Bacteria division WOR-3</taxon>
    </lineage>
</organism>
<dbReference type="GO" id="GO:0016787">
    <property type="term" value="F:hydrolase activity"/>
    <property type="evidence" value="ECO:0007669"/>
    <property type="project" value="InterPro"/>
</dbReference>
<accession>A0A0S8FWW3</accession>
<keyword evidence="1" id="KW-0812">Transmembrane</keyword>
<feature type="transmembrane region" description="Helical" evidence="1">
    <location>
        <begin position="154"/>
        <end position="173"/>
    </location>
</feature>
<evidence type="ECO:0000256" key="1">
    <source>
        <dbReference type="SAM" id="Phobius"/>
    </source>
</evidence>
<sequence>MSRTKKDKIYIDPFVDMGYAKIDLHRAKRKGFPEVVFCEGKTTRQIISIAQKICKSSDIVLLTRVKKEVSRALKKKFPKGEYHVEAKVFHIGSTRKRTGLISVLTGGTADIPVAEEAAITAEVMGSRVQRIYDVGVAGMHRLFAFRKDIEKSRVLIVVAGMDGVLASVAGGLFSKPIIAVPTSVGYGLSLKGITPLLTMLNSCAPGIAVVNIDNGFGAGYIASTINRL</sequence>
<feature type="domain" description="PurE" evidence="2">
    <location>
        <begin position="99"/>
        <end position="228"/>
    </location>
</feature>
<dbReference type="NCBIfam" id="NF033503">
    <property type="entry name" value="LarB"/>
    <property type="match status" value="1"/>
</dbReference>
<dbReference type="Gene3D" id="3.40.50.1970">
    <property type="match status" value="1"/>
</dbReference>
<dbReference type="Pfam" id="PF00731">
    <property type="entry name" value="AIRC"/>
    <property type="match status" value="1"/>
</dbReference>
<name>A0A0S8FWW3_UNCW3</name>
<dbReference type="Proteomes" id="UP000051373">
    <property type="component" value="Unassembled WGS sequence"/>
</dbReference>
<proteinExistence type="predicted"/>
<comment type="caution">
    <text evidence="3">The sequence shown here is derived from an EMBL/GenBank/DDBJ whole genome shotgun (WGS) entry which is preliminary data.</text>
</comment>
<protein>
    <submittedName>
        <fullName evidence="3">1-(5-phosphoribosyl)-5-amino-4-imidazole-carboxylate carboxylase</fullName>
    </submittedName>
</protein>
<dbReference type="InterPro" id="IPR039476">
    <property type="entry name" value="P2CMN_synthase_LarB"/>
</dbReference>